<dbReference type="SUPFAM" id="SSF46785">
    <property type="entry name" value="Winged helix' DNA-binding domain"/>
    <property type="match status" value="1"/>
</dbReference>
<evidence type="ECO:0000313" key="1">
    <source>
        <dbReference type="EMBL" id="AZZ39885.1"/>
    </source>
</evidence>
<accession>A0A3T0S0I5</accession>
<dbReference type="InterPro" id="IPR052526">
    <property type="entry name" value="HTH-type_Bedaq_tolerance"/>
</dbReference>
<dbReference type="GO" id="GO:0003700">
    <property type="term" value="F:DNA-binding transcription factor activity"/>
    <property type="evidence" value="ECO:0007669"/>
    <property type="project" value="InterPro"/>
</dbReference>
<dbReference type="Pfam" id="PF01047">
    <property type="entry name" value="MarR"/>
    <property type="match status" value="1"/>
</dbReference>
<gene>
    <name evidence="1" type="ORF">C0Z10_09105</name>
</gene>
<name>A0A3T0S0I5_9ACTN</name>
<evidence type="ECO:0000313" key="2">
    <source>
        <dbReference type="Proteomes" id="UP000285875"/>
    </source>
</evidence>
<dbReference type="PANTHER" id="PTHR39515:SF2">
    <property type="entry name" value="HTH-TYPE TRANSCRIPTIONAL REGULATOR RV0880"/>
    <property type="match status" value="1"/>
</dbReference>
<reference evidence="2" key="1">
    <citation type="submission" date="2017-12" db="EMBL/GenBank/DDBJ databases">
        <title>Whole genome sequencing of Acidipropionibacterium jensenii strains JS279 and JS280.</title>
        <authorList>
            <person name="Deptula P."/>
            <person name="Laine P."/>
            <person name="Smolander O.-P."/>
            <person name="Paulin L."/>
            <person name="Auvinen P."/>
            <person name="Varmanen P."/>
        </authorList>
    </citation>
    <scope>NUCLEOTIDE SEQUENCE [LARGE SCALE GENOMIC DNA]</scope>
    <source>
        <strain evidence="2">JS280</strain>
    </source>
</reference>
<dbReference type="InterPro" id="IPR000835">
    <property type="entry name" value="HTH_MarR-typ"/>
</dbReference>
<dbReference type="Gene3D" id="1.10.10.10">
    <property type="entry name" value="Winged helix-like DNA-binding domain superfamily/Winged helix DNA-binding domain"/>
    <property type="match status" value="1"/>
</dbReference>
<dbReference type="PANTHER" id="PTHR39515">
    <property type="entry name" value="CONSERVED PROTEIN"/>
    <property type="match status" value="1"/>
</dbReference>
<dbReference type="Proteomes" id="UP000285875">
    <property type="component" value="Chromosome"/>
</dbReference>
<dbReference type="SMART" id="SM00347">
    <property type="entry name" value="HTH_MARR"/>
    <property type="match status" value="1"/>
</dbReference>
<organism evidence="1 2">
    <name type="scientific">Acidipropionibacterium jensenii</name>
    <dbReference type="NCBI Taxonomy" id="1749"/>
    <lineage>
        <taxon>Bacteria</taxon>
        <taxon>Bacillati</taxon>
        <taxon>Actinomycetota</taxon>
        <taxon>Actinomycetes</taxon>
        <taxon>Propionibacteriales</taxon>
        <taxon>Propionibacteriaceae</taxon>
        <taxon>Acidipropionibacterium</taxon>
    </lineage>
</organism>
<dbReference type="InterPro" id="IPR036390">
    <property type="entry name" value="WH_DNA-bd_sf"/>
</dbReference>
<dbReference type="PRINTS" id="PR00598">
    <property type="entry name" value="HTHMARR"/>
</dbReference>
<dbReference type="AlphaFoldDB" id="A0A3T0S0I5"/>
<sequence>MASPRPISTEPDLAELANDLRLACQIISRRVRFESTSEIPPHQISVLFAVRTKAQTPTALAERERVSTPAMTRTLNAMEGQGLVRRTRNAEDSRSVLVSLTDRGTAVIERVYASRDSWMMRHLEGLSEQDLAVLTRAAEVLTRIGQA</sequence>
<dbReference type="KEGG" id="aji:C0Z10_09105"/>
<dbReference type="InterPro" id="IPR036388">
    <property type="entry name" value="WH-like_DNA-bd_sf"/>
</dbReference>
<dbReference type="GeneID" id="82883645"/>
<dbReference type="PROSITE" id="PS50995">
    <property type="entry name" value="HTH_MARR_2"/>
    <property type="match status" value="1"/>
</dbReference>
<proteinExistence type="predicted"/>
<protein>
    <submittedName>
        <fullName evidence="1">MarR family transcriptional regulator</fullName>
    </submittedName>
</protein>
<dbReference type="EMBL" id="CP025570">
    <property type="protein sequence ID" value="AZZ39885.1"/>
    <property type="molecule type" value="Genomic_DNA"/>
</dbReference>
<dbReference type="RefSeq" id="WP_097799163.1">
    <property type="nucleotide sequence ID" value="NZ_CP025570.1"/>
</dbReference>